<reference evidence="3 4" key="1">
    <citation type="submission" date="2014-07" db="EMBL/GenBank/DDBJ databases">
        <title>Unique and conserved regions in Vibrio harveyi and related species in comparison with the shrimp pathogen Vibrio harveyi CAIM 1792.</title>
        <authorList>
            <person name="Espinoza-Valles I."/>
            <person name="Vora G."/>
            <person name="Leekitcharoenphon P."/>
            <person name="Ussery D."/>
            <person name="Hoj L."/>
            <person name="Gomez-Gil B."/>
        </authorList>
    </citation>
    <scope>NUCLEOTIDE SEQUENCE [LARGE SCALE GENOMIC DNA]</scope>
    <source>
        <strain evidence="4">CAIM 1854 / LMG 25443</strain>
    </source>
</reference>
<comment type="caution">
    <text evidence="3">The sequence shown here is derived from an EMBL/GenBank/DDBJ whole genome shotgun (WGS) entry which is preliminary data.</text>
</comment>
<dbReference type="PATRIC" id="fig|1229493.5.peg.592"/>
<dbReference type="InterPro" id="IPR032179">
    <property type="entry name" value="Cry22Aa_Ig-like"/>
</dbReference>
<keyword evidence="1" id="KW-0727">SH2 domain</keyword>
<evidence type="ECO:0000313" key="3">
    <source>
        <dbReference type="EMBL" id="KIF53598.1"/>
    </source>
</evidence>
<dbReference type="InterPro" id="IPR015915">
    <property type="entry name" value="Kelch-typ_b-propeller"/>
</dbReference>
<accession>A0A0C1VUJ6</accession>
<dbReference type="Gene3D" id="2.120.10.80">
    <property type="entry name" value="Kelch-type beta propeller"/>
    <property type="match status" value="1"/>
</dbReference>
<dbReference type="EMBL" id="JPRD01000013">
    <property type="protein sequence ID" value="KIF53598.1"/>
    <property type="molecule type" value="Genomic_DNA"/>
</dbReference>
<dbReference type="GO" id="GO:0001784">
    <property type="term" value="F:phosphotyrosine residue binding"/>
    <property type="evidence" value="ECO:0007669"/>
    <property type="project" value="TreeGrafter"/>
</dbReference>
<protein>
    <recommendedName>
        <fullName evidence="2">Pesticidal crystal protein Cry22Aa Ig-like domain-containing protein</fullName>
    </recommendedName>
</protein>
<evidence type="ECO:0000259" key="2">
    <source>
        <dbReference type="Pfam" id="PF16403"/>
    </source>
</evidence>
<name>A0A0C1VUJ6_9VIBR</name>
<evidence type="ECO:0000313" key="4">
    <source>
        <dbReference type="Proteomes" id="UP000031586"/>
    </source>
</evidence>
<feature type="domain" description="Pesticidal crystal protein Cry22Aa Ig-like" evidence="2">
    <location>
        <begin position="52"/>
        <end position="120"/>
    </location>
</feature>
<dbReference type="InterPro" id="IPR013783">
    <property type="entry name" value="Ig-like_fold"/>
</dbReference>
<dbReference type="PANTHER" id="PTHR15127">
    <property type="entry name" value="HEAVYWEIGHT, ISOFORM A"/>
    <property type="match status" value="1"/>
</dbReference>
<feature type="domain" description="Pesticidal crystal protein Cry22Aa Ig-like" evidence="2">
    <location>
        <begin position="205"/>
        <end position="276"/>
    </location>
</feature>
<sequence length="656" mass="73069">MDGEVDVSITGVVDTNQLGSYEIVYFAQDSSNNSSTVVRTVEVVDSTAPIVTLQGGNPIDVAFGTDFSDLGATAMDNVDGPVEVTISGFVDTNQLGRYEVAYFAQDSRANSAKVIRTINVVDREAPVLILQGNNPLEVALGSNFNDPGATVTDNADDMVEIAVNGSVDVNTVGSYEVSYSAIDASGNESSTTREVVVKDLEAPVINLNGESNIMLFVGDIYEEQGATALDNLDGDLTNEVVSSGIVDHTLAGTYYVEYSVYDTAGNFGEATREVIVVEKSYDITFRDSDLTLYENEYTHRFWFDFVEEQNTSRSLTFKVSAQSTADRFDFTLDRTFNPTMESSGYIELTIFDDTVFEGQEIISIEVLDEDQELVTLVDIKLEDESSQPIRHAPLKTDFLDTSSAVFDDILYVTDGQKVVKYDLTKEQNIAYAENIFTPYFFLGDSIAHNGEMYYFADGVLRRLNKELLTFEFVSSAPEALGGSSQIQVIENKIYMVGGFNEHGDITRSAYSYDLEAREWKTLASANVERYDSATAVIGDTLYVFGGNYSNFEYSSYNTQSDSWTSLGTYHPLNRDKHTAVTSGKYIYVLKTELYGYGYQEVMRYDTELDTWQIRYFDVLNYAYRDTFIHKGRIYLVGGDDDVEDSSRVDSVYWGDD</sequence>
<dbReference type="Proteomes" id="UP000031586">
    <property type="component" value="Unassembled WGS sequence"/>
</dbReference>
<dbReference type="PANTHER" id="PTHR15127:SF32">
    <property type="entry name" value="HEAVYWEIGHT, ISOFORM A"/>
    <property type="match status" value="1"/>
</dbReference>
<proteinExistence type="predicted"/>
<feature type="domain" description="Pesticidal crystal protein Cry22Aa Ig-like" evidence="2">
    <location>
        <begin position="130"/>
        <end position="197"/>
    </location>
</feature>
<organism evidence="3 4">
    <name type="scientific">Vibrio owensii CAIM 1854 = LMG 25443</name>
    <dbReference type="NCBI Taxonomy" id="1229493"/>
    <lineage>
        <taxon>Bacteria</taxon>
        <taxon>Pseudomonadati</taxon>
        <taxon>Pseudomonadota</taxon>
        <taxon>Gammaproteobacteria</taxon>
        <taxon>Vibrionales</taxon>
        <taxon>Vibrionaceae</taxon>
        <taxon>Vibrio</taxon>
    </lineage>
</organism>
<evidence type="ECO:0000256" key="1">
    <source>
        <dbReference type="ARBA" id="ARBA00022999"/>
    </source>
</evidence>
<dbReference type="AlphaFoldDB" id="A0A0C1VUJ6"/>
<dbReference type="SMART" id="SM00612">
    <property type="entry name" value="Kelch"/>
    <property type="match status" value="1"/>
</dbReference>
<dbReference type="InterPro" id="IPR051846">
    <property type="entry name" value="SH2_domain_adapters"/>
</dbReference>
<dbReference type="SUPFAM" id="SSF117281">
    <property type="entry name" value="Kelch motif"/>
    <property type="match status" value="1"/>
</dbReference>
<dbReference type="Pfam" id="PF16403">
    <property type="entry name" value="Bact_surface_Ig-like"/>
    <property type="match status" value="4"/>
</dbReference>
<dbReference type="Gene3D" id="2.60.40.10">
    <property type="entry name" value="Immunoglobulins"/>
    <property type="match status" value="4"/>
</dbReference>
<dbReference type="Pfam" id="PF24681">
    <property type="entry name" value="Kelch_KLHDC2_KLHL20_DRC7"/>
    <property type="match status" value="1"/>
</dbReference>
<feature type="domain" description="Pesticidal crystal protein Cry22Aa Ig-like" evidence="2">
    <location>
        <begin position="4"/>
        <end position="43"/>
    </location>
</feature>
<dbReference type="InterPro" id="IPR006652">
    <property type="entry name" value="Kelch_1"/>
</dbReference>
<gene>
    <name evidence="3" type="ORF">H735_07525</name>
</gene>